<comment type="caution">
    <text evidence="2">The sequence shown here is derived from an EMBL/GenBank/DDBJ whole genome shotgun (WGS) entry which is preliminary data.</text>
</comment>
<accession>A0A562LKT5</accession>
<dbReference type="OrthoDB" id="6504658at2"/>
<dbReference type="EMBL" id="VLKP01000010">
    <property type="protein sequence ID" value="TWI08196.1"/>
    <property type="molecule type" value="Genomic_DNA"/>
</dbReference>
<dbReference type="RefSeq" id="WP_144816047.1">
    <property type="nucleotide sequence ID" value="NZ_VLKP01000010.1"/>
</dbReference>
<organism evidence="2 3">
    <name type="scientific">Aerolutibacter ruishenii</name>
    <dbReference type="NCBI Taxonomy" id="686800"/>
    <lineage>
        <taxon>Bacteria</taxon>
        <taxon>Pseudomonadati</taxon>
        <taxon>Pseudomonadota</taxon>
        <taxon>Gammaproteobacteria</taxon>
        <taxon>Lysobacterales</taxon>
        <taxon>Lysobacteraceae</taxon>
        <taxon>Aerolutibacter</taxon>
    </lineage>
</organism>
<protein>
    <submittedName>
        <fullName evidence="2">Uncharacterized protein</fullName>
    </submittedName>
</protein>
<proteinExistence type="predicted"/>
<dbReference type="Proteomes" id="UP000316471">
    <property type="component" value="Unassembled WGS sequence"/>
</dbReference>
<feature type="region of interest" description="Disordered" evidence="1">
    <location>
        <begin position="1"/>
        <end position="22"/>
    </location>
</feature>
<sequence>MTNRLHIGEHQTSIQVDDGPGEPDTVVLPLGALALARRHFHHQPPTATELELAIEAVEDALMPLVPRLRGPGTLLTSDDESIALAAFAGRPTHAAVELDLDTVERQFNRLADVANGRPASSEGLPPRATFAAHLLILRELMHHAARRSLTVVATAPPAAGP</sequence>
<gene>
    <name evidence="2" type="ORF">IP93_02432</name>
</gene>
<dbReference type="AlphaFoldDB" id="A0A562LKT5"/>
<keyword evidence="3" id="KW-1185">Reference proteome</keyword>
<dbReference type="Gene3D" id="3.30.420.150">
    <property type="entry name" value="Exopolyphosphatase. Domain 2"/>
    <property type="match status" value="1"/>
</dbReference>
<name>A0A562LKT5_9GAMM</name>
<evidence type="ECO:0000256" key="1">
    <source>
        <dbReference type="SAM" id="MobiDB-lite"/>
    </source>
</evidence>
<evidence type="ECO:0000313" key="3">
    <source>
        <dbReference type="Proteomes" id="UP000316471"/>
    </source>
</evidence>
<evidence type="ECO:0000313" key="2">
    <source>
        <dbReference type="EMBL" id="TWI08196.1"/>
    </source>
</evidence>
<reference evidence="2 3" key="1">
    <citation type="journal article" date="2015" name="Stand. Genomic Sci.">
        <title>Genomic Encyclopedia of Bacterial and Archaeal Type Strains, Phase III: the genomes of soil and plant-associated and newly described type strains.</title>
        <authorList>
            <person name="Whitman W.B."/>
            <person name="Woyke T."/>
            <person name="Klenk H.P."/>
            <person name="Zhou Y."/>
            <person name="Lilburn T.G."/>
            <person name="Beck B.J."/>
            <person name="De Vos P."/>
            <person name="Vandamme P."/>
            <person name="Eisen J.A."/>
            <person name="Garrity G."/>
            <person name="Hugenholtz P."/>
            <person name="Kyrpides N.C."/>
        </authorList>
    </citation>
    <scope>NUCLEOTIDE SEQUENCE [LARGE SCALE GENOMIC DNA]</scope>
    <source>
        <strain evidence="2 3">CGMCC 1.10136</strain>
    </source>
</reference>